<name>A0A3L8SXK3_CHLGU</name>
<dbReference type="Proteomes" id="UP000276834">
    <property type="component" value="Unassembled WGS sequence"/>
</dbReference>
<proteinExistence type="predicted"/>
<gene>
    <name evidence="1" type="ORF">DV515_00001491</name>
</gene>
<dbReference type="STRING" id="44316.ENSEGOP00005002715"/>
<comment type="caution">
    <text evidence="1">The sequence shown here is derived from an EMBL/GenBank/DDBJ whole genome shotgun (WGS) entry which is preliminary data.</text>
</comment>
<evidence type="ECO:0000313" key="2">
    <source>
        <dbReference type="Proteomes" id="UP000276834"/>
    </source>
</evidence>
<protein>
    <submittedName>
        <fullName evidence="1">Uncharacterized protein</fullName>
    </submittedName>
</protein>
<dbReference type="AlphaFoldDB" id="A0A3L8SXK3"/>
<keyword evidence="2" id="KW-1185">Reference proteome</keyword>
<sequence>MQALAGPGDSSPRGGAVGPFVLAAGQCESSFVVTFGTYLSFACALQLKEKYGLEPIHLFMSAAHAPNTCINLRL</sequence>
<organism evidence="1 2">
    <name type="scientific">Chloebia gouldiae</name>
    <name type="common">Gouldian finch</name>
    <name type="synonym">Erythrura gouldiae</name>
    <dbReference type="NCBI Taxonomy" id="44316"/>
    <lineage>
        <taxon>Eukaryota</taxon>
        <taxon>Metazoa</taxon>
        <taxon>Chordata</taxon>
        <taxon>Craniata</taxon>
        <taxon>Vertebrata</taxon>
        <taxon>Euteleostomi</taxon>
        <taxon>Archelosauria</taxon>
        <taxon>Archosauria</taxon>
        <taxon>Dinosauria</taxon>
        <taxon>Saurischia</taxon>
        <taxon>Theropoda</taxon>
        <taxon>Coelurosauria</taxon>
        <taxon>Aves</taxon>
        <taxon>Neognathae</taxon>
        <taxon>Neoaves</taxon>
        <taxon>Telluraves</taxon>
        <taxon>Australaves</taxon>
        <taxon>Passeriformes</taxon>
        <taxon>Passeroidea</taxon>
        <taxon>Passeridae</taxon>
        <taxon>Chloebia</taxon>
    </lineage>
</organism>
<dbReference type="EMBL" id="QUSF01000003">
    <property type="protein sequence ID" value="RLW11221.1"/>
    <property type="molecule type" value="Genomic_DNA"/>
</dbReference>
<accession>A0A3L8SXK3</accession>
<reference evidence="1 2" key="1">
    <citation type="journal article" date="2018" name="Proc. R. Soc. B">
        <title>A non-coding region near Follistatin controls head colour polymorphism in the Gouldian finch.</title>
        <authorList>
            <person name="Toomey M.B."/>
            <person name="Marques C.I."/>
            <person name="Andrade P."/>
            <person name="Araujo P.M."/>
            <person name="Sabatino S."/>
            <person name="Gazda M.A."/>
            <person name="Afonso S."/>
            <person name="Lopes R.J."/>
            <person name="Corbo J.C."/>
            <person name="Carneiro M."/>
        </authorList>
    </citation>
    <scope>NUCLEOTIDE SEQUENCE [LARGE SCALE GENOMIC DNA]</scope>
    <source>
        <strain evidence="1">Red01</strain>
        <tissue evidence="1">Muscle</tissue>
    </source>
</reference>
<dbReference type="OrthoDB" id="541883at2759"/>
<evidence type="ECO:0000313" key="1">
    <source>
        <dbReference type="EMBL" id="RLW11221.1"/>
    </source>
</evidence>